<dbReference type="CDD" id="cd15505">
    <property type="entry name" value="PHD_ING"/>
    <property type="match status" value="1"/>
</dbReference>
<evidence type="ECO:0000256" key="3">
    <source>
        <dbReference type="ARBA" id="ARBA00022604"/>
    </source>
</evidence>
<evidence type="ECO:0000256" key="14">
    <source>
        <dbReference type="RuleBase" id="RU361213"/>
    </source>
</evidence>
<feature type="binding site" evidence="12">
    <location>
        <position position="187"/>
    </location>
    <ligand>
        <name>Zn(2+)</name>
        <dbReference type="ChEBI" id="CHEBI:29105"/>
        <label>1</label>
    </ligand>
</feature>
<dbReference type="InterPro" id="IPR013083">
    <property type="entry name" value="Znf_RING/FYVE/PHD"/>
</dbReference>
<evidence type="ECO:0000256" key="2">
    <source>
        <dbReference type="ARBA" id="ARBA00010210"/>
    </source>
</evidence>
<dbReference type="InterPro" id="IPR019787">
    <property type="entry name" value="Znf_PHD-finger"/>
</dbReference>
<feature type="site" description="Histone H3K4me3 binding" evidence="11">
    <location>
        <position position="201"/>
    </location>
</feature>
<dbReference type="OMA" id="PIYITPQ"/>
<feature type="binding site" evidence="12">
    <location>
        <position position="211"/>
    </location>
    <ligand>
        <name>Zn(2+)</name>
        <dbReference type="ChEBI" id="CHEBI:29105"/>
        <label>1</label>
    </ligand>
</feature>
<feature type="site" description="Histone H3K4me3 binding" evidence="11">
    <location>
        <position position="209"/>
    </location>
</feature>
<keyword evidence="10 14" id="KW-0539">Nucleus</keyword>
<dbReference type="PANTHER" id="PTHR10333:SF103">
    <property type="entry name" value="INHIBITOR OF GROWTH PROTEIN 3"/>
    <property type="match status" value="1"/>
</dbReference>
<feature type="region of interest" description="Disordered" evidence="15">
    <location>
        <begin position="119"/>
        <end position="179"/>
    </location>
</feature>
<evidence type="ECO:0000313" key="18">
    <source>
        <dbReference type="Proteomes" id="UP000033140"/>
    </source>
</evidence>
<evidence type="ECO:0000256" key="8">
    <source>
        <dbReference type="ARBA" id="ARBA00023015"/>
    </source>
</evidence>
<dbReference type="SUPFAM" id="SSF57903">
    <property type="entry name" value="FYVE/PHD zinc finger"/>
    <property type="match status" value="1"/>
</dbReference>
<dbReference type="AlphaFoldDB" id="A0A0E9NJZ5"/>
<dbReference type="InterPro" id="IPR001965">
    <property type="entry name" value="Znf_PHD"/>
</dbReference>
<feature type="binding site" evidence="12">
    <location>
        <position position="205"/>
    </location>
    <ligand>
        <name>Zn(2+)</name>
        <dbReference type="ChEBI" id="CHEBI:29105"/>
        <label>2</label>
    </ligand>
</feature>
<feature type="binding site" evidence="12">
    <location>
        <position position="227"/>
    </location>
    <ligand>
        <name>Zn(2+)</name>
        <dbReference type="ChEBI" id="CHEBI:29105"/>
        <label>2</label>
    </ligand>
</feature>
<evidence type="ECO:0000256" key="13">
    <source>
        <dbReference type="PROSITE-ProRule" id="PRU00146"/>
    </source>
</evidence>
<comment type="domain">
    <text evidence="14">The PHD-type zinc finger mediates the binding to H3K4me3.</text>
</comment>
<protein>
    <recommendedName>
        <fullName evidence="14">Chromatin modification-related protein</fullName>
    </recommendedName>
</protein>
<dbReference type="CDD" id="cd16858">
    <property type="entry name" value="ING_ING3_Yng2p"/>
    <property type="match status" value="1"/>
</dbReference>
<dbReference type="Pfam" id="PF12998">
    <property type="entry name" value="ING"/>
    <property type="match status" value="1"/>
</dbReference>
<dbReference type="OrthoDB" id="5411773at2759"/>
<dbReference type="SMART" id="SM00249">
    <property type="entry name" value="PHD"/>
    <property type="match status" value="1"/>
</dbReference>
<sequence>MDAGEVLTDYISSLDNLPLEVQHIFSELRAKELRLTEVRKKINNRDQAIHKHIRANGSLVEFPKEGVYYQKIREGYEMALKVQEEKCALANKAMLLLDRHLKALDTDIKKLQVDGALPSTAPLVPPTLLPTSSSSRPSISHSHHTPSHSVSHRPQAPTHGRPPTPPSPDPDSDPEDAAGNEDNSTYCFCNQVSYGEMVACDAKDCPREWFHYGCVGLKAPPVGKWYCSDCLVKRQNARGGRR</sequence>
<feature type="compositionally biased region" description="Low complexity" evidence="15">
    <location>
        <begin position="129"/>
        <end position="140"/>
    </location>
</feature>
<feature type="binding site" evidence="12">
    <location>
        <position position="189"/>
    </location>
    <ligand>
        <name>Zn(2+)</name>
        <dbReference type="ChEBI" id="CHEBI:29105"/>
        <label>1</label>
    </ligand>
</feature>
<evidence type="ECO:0000256" key="9">
    <source>
        <dbReference type="ARBA" id="ARBA00023163"/>
    </source>
</evidence>
<dbReference type="InterPro" id="IPR011011">
    <property type="entry name" value="Znf_FYVE_PHD"/>
</dbReference>
<dbReference type="InterPro" id="IPR024610">
    <property type="entry name" value="ING_N_histone-binding"/>
</dbReference>
<dbReference type="GO" id="GO:0008270">
    <property type="term" value="F:zinc ion binding"/>
    <property type="evidence" value="ECO:0007669"/>
    <property type="project" value="UniProtKB-KW"/>
</dbReference>
<evidence type="ECO:0000259" key="16">
    <source>
        <dbReference type="PROSITE" id="PS50016"/>
    </source>
</evidence>
<dbReference type="GO" id="GO:0006325">
    <property type="term" value="P:chromatin organization"/>
    <property type="evidence" value="ECO:0007669"/>
    <property type="project" value="UniProtKB-KW"/>
</dbReference>
<feature type="site" description="Histone H3K4me3 binding" evidence="11">
    <location>
        <position position="197"/>
    </location>
</feature>
<dbReference type="STRING" id="698492.A0A0E9NJZ5"/>
<keyword evidence="3" id="KW-0341">Growth regulation</keyword>
<gene>
    <name evidence="17" type="ORF">G7K_4298-t1</name>
</gene>
<dbReference type="Gene3D" id="3.30.40.10">
    <property type="entry name" value="Zinc/RING finger domain, C3HC4 (zinc finger)"/>
    <property type="match status" value="1"/>
</dbReference>
<feature type="binding site" evidence="12">
    <location>
        <position position="230"/>
    </location>
    <ligand>
        <name>Zn(2+)</name>
        <dbReference type="ChEBI" id="CHEBI:29105"/>
        <label>2</label>
    </ligand>
</feature>
<keyword evidence="8" id="KW-0805">Transcription regulation</keyword>
<dbReference type="GO" id="GO:0006355">
    <property type="term" value="P:regulation of DNA-templated transcription"/>
    <property type="evidence" value="ECO:0007669"/>
    <property type="project" value="TreeGrafter"/>
</dbReference>
<name>A0A0E9NJZ5_SAICN</name>
<dbReference type="Proteomes" id="UP000033140">
    <property type="component" value="Unassembled WGS sequence"/>
</dbReference>
<feature type="site" description="Histone H3K4me3 binding" evidence="11">
    <location>
        <position position="186"/>
    </location>
</feature>
<dbReference type="RefSeq" id="XP_019021393.1">
    <property type="nucleotide sequence ID" value="XM_019169881.1"/>
</dbReference>
<evidence type="ECO:0000256" key="4">
    <source>
        <dbReference type="ARBA" id="ARBA00022723"/>
    </source>
</evidence>
<dbReference type="InterPro" id="IPR019786">
    <property type="entry name" value="Zinc_finger_PHD-type_CS"/>
</dbReference>
<feature type="compositionally biased region" description="Acidic residues" evidence="15">
    <location>
        <begin position="170"/>
        <end position="179"/>
    </location>
</feature>
<dbReference type="PANTHER" id="PTHR10333">
    <property type="entry name" value="INHIBITOR OF GROWTH PROTEIN"/>
    <property type="match status" value="1"/>
</dbReference>
<evidence type="ECO:0000256" key="5">
    <source>
        <dbReference type="ARBA" id="ARBA00022771"/>
    </source>
</evidence>
<evidence type="ECO:0000256" key="1">
    <source>
        <dbReference type="ARBA" id="ARBA00004123"/>
    </source>
</evidence>
<reference evidence="17 18" key="2">
    <citation type="journal article" date="2014" name="J. Gen. Appl. Microbiol.">
        <title>The early diverging ascomycetous budding yeast Saitoella complicata has three histone deacetylases belonging to the Clr6, Hos2, and Rpd3 lineages.</title>
        <authorList>
            <person name="Nishida H."/>
            <person name="Matsumoto T."/>
            <person name="Kondo S."/>
            <person name="Hamamoto M."/>
            <person name="Yoshikawa H."/>
        </authorList>
    </citation>
    <scope>NUCLEOTIDE SEQUENCE [LARGE SCALE GENOMIC DNA]</scope>
    <source>
        <strain evidence="17 18">NRRL Y-17804</strain>
    </source>
</reference>
<keyword evidence="5 13" id="KW-0863">Zinc-finger</keyword>
<feature type="domain" description="PHD-type" evidence="16">
    <location>
        <begin position="184"/>
        <end position="233"/>
    </location>
</feature>
<evidence type="ECO:0000256" key="11">
    <source>
        <dbReference type="PIRSR" id="PIRSR628651-50"/>
    </source>
</evidence>
<accession>A0A0E9NJZ5</accession>
<dbReference type="GO" id="GO:0005634">
    <property type="term" value="C:nucleus"/>
    <property type="evidence" value="ECO:0007669"/>
    <property type="project" value="UniProtKB-SubCell"/>
</dbReference>
<comment type="subunit">
    <text evidence="14">Component of an histone acetyltransferase complex. Interacts with H3K4me3 and to a lesser extent with H3K4me2.</text>
</comment>
<reference evidence="17 18" key="1">
    <citation type="journal article" date="2011" name="J. Gen. Appl. Microbiol.">
        <title>Draft genome sequencing of the enigmatic yeast Saitoella complicata.</title>
        <authorList>
            <person name="Nishida H."/>
            <person name="Hamamoto M."/>
            <person name="Sugiyama J."/>
        </authorList>
    </citation>
    <scope>NUCLEOTIDE SEQUENCE [LARGE SCALE GENOMIC DNA]</scope>
    <source>
        <strain evidence="17 18">NRRL Y-17804</strain>
    </source>
</reference>
<evidence type="ECO:0000256" key="6">
    <source>
        <dbReference type="ARBA" id="ARBA00022833"/>
    </source>
</evidence>
<dbReference type="Gene3D" id="6.10.140.1740">
    <property type="match status" value="1"/>
</dbReference>
<organism evidence="17 18">
    <name type="scientific">Saitoella complicata (strain BCRC 22490 / CBS 7301 / JCM 7358 / NBRC 10748 / NRRL Y-17804)</name>
    <dbReference type="NCBI Taxonomy" id="698492"/>
    <lineage>
        <taxon>Eukaryota</taxon>
        <taxon>Fungi</taxon>
        <taxon>Dikarya</taxon>
        <taxon>Ascomycota</taxon>
        <taxon>Taphrinomycotina</taxon>
        <taxon>Taphrinomycotina incertae sedis</taxon>
        <taxon>Saitoella</taxon>
    </lineage>
</organism>
<dbReference type="GO" id="GO:0051321">
    <property type="term" value="P:meiotic cell cycle"/>
    <property type="evidence" value="ECO:0007669"/>
    <property type="project" value="UniProtKB-KW"/>
</dbReference>
<feature type="compositionally biased region" description="Pro residues" evidence="15">
    <location>
        <begin position="160"/>
        <end position="169"/>
    </location>
</feature>
<dbReference type="SMART" id="SM01408">
    <property type="entry name" value="ING"/>
    <property type="match status" value="1"/>
</dbReference>
<evidence type="ECO:0000256" key="12">
    <source>
        <dbReference type="PIRSR" id="PIRSR628651-51"/>
    </source>
</evidence>
<evidence type="ECO:0000256" key="10">
    <source>
        <dbReference type="ARBA" id="ARBA00023242"/>
    </source>
</evidence>
<comment type="function">
    <text evidence="14">Component of an histone acetyltransferase complex.</text>
</comment>
<proteinExistence type="inferred from homology"/>
<keyword evidence="9" id="KW-0804">Transcription</keyword>
<keyword evidence="18" id="KW-1185">Reference proteome</keyword>
<dbReference type="InterPro" id="IPR028651">
    <property type="entry name" value="ING_fam"/>
</dbReference>
<evidence type="ECO:0000256" key="7">
    <source>
        <dbReference type="ARBA" id="ARBA00022853"/>
    </source>
</evidence>
<reference evidence="17 18" key="3">
    <citation type="journal article" date="2015" name="Genome Announc.">
        <title>Draft Genome Sequence of the Archiascomycetous Yeast Saitoella complicata.</title>
        <authorList>
            <person name="Yamauchi K."/>
            <person name="Kondo S."/>
            <person name="Hamamoto M."/>
            <person name="Takahashi Y."/>
            <person name="Ogura Y."/>
            <person name="Hayashi T."/>
            <person name="Nishida H."/>
        </authorList>
    </citation>
    <scope>NUCLEOTIDE SEQUENCE [LARGE SCALE GENOMIC DNA]</scope>
    <source>
        <strain evidence="17 18">NRRL Y-17804</strain>
    </source>
</reference>
<comment type="subcellular location">
    <subcellularLocation>
        <location evidence="1 14">Nucleus</location>
    </subcellularLocation>
</comment>
<keyword evidence="4 12" id="KW-0479">Metal-binding</keyword>
<evidence type="ECO:0000313" key="17">
    <source>
        <dbReference type="EMBL" id="GAO50164.1"/>
    </source>
</evidence>
<comment type="similarity">
    <text evidence="2 14">Belongs to the ING family.</text>
</comment>
<dbReference type="PROSITE" id="PS50016">
    <property type="entry name" value="ZF_PHD_2"/>
    <property type="match status" value="1"/>
</dbReference>
<dbReference type="GO" id="GO:0035267">
    <property type="term" value="C:NuA4 histone acetyltransferase complex"/>
    <property type="evidence" value="ECO:0007669"/>
    <property type="project" value="TreeGrafter"/>
</dbReference>
<comment type="caution">
    <text evidence="17">The sequence shown here is derived from an EMBL/GenBank/DDBJ whole genome shotgun (WGS) entry which is preliminary data.</text>
</comment>
<feature type="binding site" evidence="12">
    <location>
        <position position="214"/>
    </location>
    <ligand>
        <name>Zn(2+)</name>
        <dbReference type="ChEBI" id="CHEBI:29105"/>
        <label>1</label>
    </ligand>
</feature>
<dbReference type="GO" id="GO:0006281">
    <property type="term" value="P:DNA repair"/>
    <property type="evidence" value="ECO:0007669"/>
    <property type="project" value="UniProtKB-KW"/>
</dbReference>
<dbReference type="PROSITE" id="PS01359">
    <property type="entry name" value="ZF_PHD_1"/>
    <property type="match status" value="1"/>
</dbReference>
<feature type="binding site" evidence="12">
    <location>
        <position position="200"/>
    </location>
    <ligand>
        <name>Zn(2+)</name>
        <dbReference type="ChEBI" id="CHEBI:29105"/>
        <label>2</label>
    </ligand>
</feature>
<evidence type="ECO:0000256" key="15">
    <source>
        <dbReference type="SAM" id="MobiDB-lite"/>
    </source>
</evidence>
<keyword evidence="7 14" id="KW-0156">Chromatin regulator</keyword>
<dbReference type="EMBL" id="BACD03000030">
    <property type="protein sequence ID" value="GAO50164.1"/>
    <property type="molecule type" value="Genomic_DNA"/>
</dbReference>
<keyword evidence="6 12" id="KW-0862">Zinc</keyword>